<dbReference type="Gene3D" id="3.40.50.720">
    <property type="entry name" value="NAD(P)-binding Rossmann-like Domain"/>
    <property type="match status" value="1"/>
</dbReference>
<dbReference type="GO" id="GO:0004735">
    <property type="term" value="F:pyrroline-5-carboxylate reductase activity"/>
    <property type="evidence" value="ECO:0007669"/>
    <property type="project" value="InterPro"/>
</dbReference>
<dbReference type="PANTHER" id="PTHR11645">
    <property type="entry name" value="PYRROLINE-5-CARBOXYLATE REDUCTASE"/>
    <property type="match status" value="1"/>
</dbReference>
<dbReference type="Proteomes" id="UP000077275">
    <property type="component" value="Unassembled WGS sequence"/>
</dbReference>
<evidence type="ECO:0000313" key="5">
    <source>
        <dbReference type="EMBL" id="KZX16181.1"/>
    </source>
</evidence>
<gene>
    <name evidence="5" type="ORF">MBCUT_10470</name>
</gene>
<dbReference type="Pfam" id="PF14748">
    <property type="entry name" value="P5CR_dimer"/>
    <property type="match status" value="1"/>
</dbReference>
<reference evidence="5 6" key="1">
    <citation type="submission" date="2016-04" db="EMBL/GenBank/DDBJ databases">
        <title>Genome sequence of Methanobrevibacter cuticularis DSM 11139.</title>
        <authorList>
            <person name="Poehlein A."/>
            <person name="Seedorf H."/>
            <person name="Daniel R."/>
        </authorList>
    </citation>
    <scope>NUCLEOTIDE SEQUENCE [LARGE SCALE GENOMIC DNA]</scope>
    <source>
        <strain evidence="5 6">DSM 11139</strain>
    </source>
</reference>
<accession>A0A166E1S3</accession>
<dbReference type="SUPFAM" id="SSF48179">
    <property type="entry name" value="6-phosphogluconate dehydrogenase C-terminal domain-like"/>
    <property type="match status" value="1"/>
</dbReference>
<dbReference type="InterPro" id="IPR000304">
    <property type="entry name" value="Pyrroline-COOH_reductase"/>
</dbReference>
<keyword evidence="2" id="KW-0521">NADP</keyword>
<evidence type="ECO:0000256" key="1">
    <source>
        <dbReference type="ARBA" id="ARBA00005525"/>
    </source>
</evidence>
<dbReference type="OrthoDB" id="25257at2157"/>
<evidence type="ECO:0000259" key="3">
    <source>
        <dbReference type="Pfam" id="PF03807"/>
    </source>
</evidence>
<dbReference type="Gene3D" id="1.10.3730.10">
    <property type="entry name" value="ProC C-terminal domain-like"/>
    <property type="match status" value="1"/>
</dbReference>
<feature type="binding site" evidence="2">
    <location>
        <position position="57"/>
    </location>
    <ligand>
        <name>NADPH</name>
        <dbReference type="ChEBI" id="CHEBI:57783"/>
    </ligand>
</feature>
<name>A0A166E1S3_9EURY</name>
<dbReference type="PATRIC" id="fig|47311.3.peg.1154"/>
<dbReference type="PANTHER" id="PTHR11645:SF53">
    <property type="entry name" value="PYRROLINE-5-CARBOXYLATE REDUCTASE 3"/>
    <property type="match status" value="1"/>
</dbReference>
<dbReference type="STRING" id="47311.MBCUT_10470"/>
<dbReference type="InterPro" id="IPR029036">
    <property type="entry name" value="P5CR_dimer"/>
</dbReference>
<keyword evidence="6" id="KW-1185">Reference proteome</keyword>
<feature type="domain" description="Pyrroline-5-carboxylate reductase catalytic N-terminal" evidence="3">
    <location>
        <begin position="3"/>
        <end position="98"/>
    </location>
</feature>
<proteinExistence type="inferred from homology"/>
<dbReference type="Pfam" id="PF03807">
    <property type="entry name" value="F420_oxidored"/>
    <property type="match status" value="1"/>
</dbReference>
<evidence type="ECO:0000259" key="4">
    <source>
        <dbReference type="Pfam" id="PF14748"/>
    </source>
</evidence>
<dbReference type="EMBL" id="LWMW01000098">
    <property type="protein sequence ID" value="KZX16181.1"/>
    <property type="molecule type" value="Genomic_DNA"/>
</dbReference>
<comment type="caution">
    <text evidence="5">The sequence shown here is derived from an EMBL/GenBank/DDBJ whole genome shotgun (WGS) entry which is preliminary data.</text>
</comment>
<comment type="similarity">
    <text evidence="1">Belongs to the pyrroline-5-carboxylate reductase family.</text>
</comment>
<sequence>MSKIGFIGYGNMGQMVINNILSLKLLKEEEIILSNRTMSKLDNLKEKYPLLEVTSDNSYLAKKCNKIFIFVETPEFKTLLEEIATSLNENSHIIHVCAGLTFENISNIFHGKVSQVIPTIISTYNEIAISNQKYSSNNNQKGISLILHNSKLDLNDKNFVESLFNKFSYIKILDTDRNNKNNTISRNGEKNDEYKDIGSDKNNDTKIATILTSCGPAFLSLVIRKIAITACKNTSLSYLELENMLIKTMLGTSIQLNDKNLDIDEILTKTTTKKGITENGLKYLDNEVEKIVSELFSQLLLKYEEVENNLNKEYCN</sequence>
<dbReference type="AlphaFoldDB" id="A0A166E1S3"/>
<feature type="domain" description="Pyrroline-5-carboxylate reductase dimerisation" evidence="4">
    <location>
        <begin position="204"/>
        <end position="301"/>
    </location>
</feature>
<organism evidence="5 6">
    <name type="scientific">Methanobrevibacter cuticularis</name>
    <dbReference type="NCBI Taxonomy" id="47311"/>
    <lineage>
        <taxon>Archaea</taxon>
        <taxon>Methanobacteriati</taxon>
        <taxon>Methanobacteriota</taxon>
        <taxon>Methanomada group</taxon>
        <taxon>Methanobacteria</taxon>
        <taxon>Methanobacteriales</taxon>
        <taxon>Methanobacteriaceae</taxon>
        <taxon>Methanobrevibacter</taxon>
    </lineage>
</organism>
<dbReference type="PIRSF" id="PIRSF000193">
    <property type="entry name" value="Pyrrol-5-carb_rd"/>
    <property type="match status" value="1"/>
</dbReference>
<dbReference type="RefSeq" id="WP_067259639.1">
    <property type="nucleotide sequence ID" value="NZ_LWMW01000098.1"/>
</dbReference>
<protein>
    <submittedName>
        <fullName evidence="5">Pyrroline-5-carboxylate reductase</fullName>
    </submittedName>
</protein>
<evidence type="ECO:0000313" key="6">
    <source>
        <dbReference type="Proteomes" id="UP000077275"/>
    </source>
</evidence>
<dbReference type="InterPro" id="IPR028939">
    <property type="entry name" value="P5C_Rdtase_cat_N"/>
</dbReference>
<evidence type="ECO:0000256" key="2">
    <source>
        <dbReference type="PIRSR" id="PIRSR000193-1"/>
    </source>
</evidence>
<dbReference type="GO" id="GO:0055129">
    <property type="term" value="P:L-proline biosynthetic process"/>
    <property type="evidence" value="ECO:0007669"/>
    <property type="project" value="TreeGrafter"/>
</dbReference>
<dbReference type="SUPFAM" id="SSF51735">
    <property type="entry name" value="NAD(P)-binding Rossmann-fold domains"/>
    <property type="match status" value="1"/>
</dbReference>
<dbReference type="InterPro" id="IPR008927">
    <property type="entry name" value="6-PGluconate_DH-like_C_sf"/>
</dbReference>
<dbReference type="InterPro" id="IPR036291">
    <property type="entry name" value="NAD(P)-bd_dom_sf"/>
</dbReference>
<feature type="binding site" evidence="2">
    <location>
        <begin position="7"/>
        <end position="12"/>
    </location>
    <ligand>
        <name>NADP(+)</name>
        <dbReference type="ChEBI" id="CHEBI:58349"/>
    </ligand>
</feature>